<sequence>MSHGPRPPEPDAAGGPGAADQRTAGPPDESLSRSHVPG</sequence>
<dbReference type="GO" id="GO:0006508">
    <property type="term" value="P:proteolysis"/>
    <property type="evidence" value="ECO:0007669"/>
    <property type="project" value="UniProtKB-KW"/>
</dbReference>
<reference evidence="2" key="1">
    <citation type="journal article" date="1986" name="J. Biol. Chem.">
        <title>Isolation and sequence analysis of cDNA clones for the small subunit of rabbit calcium-dependent protease.</title>
        <authorList>
            <person name="Emori Y."/>
            <person name="Kawasaki H."/>
            <person name="Imajoh S."/>
            <person name="Kawashima S."/>
            <person name="Suzuki K."/>
        </authorList>
    </citation>
    <scope>NUCLEOTIDE SEQUENCE</scope>
</reference>
<keyword evidence="2" id="KW-0645">Protease</keyword>
<keyword evidence="2" id="KW-0378">Hydrolase</keyword>
<evidence type="ECO:0000313" key="2">
    <source>
        <dbReference type="EMBL" id="AAA81564.1"/>
    </source>
</evidence>
<organism evidence="2">
    <name type="scientific">Oryctolagus cuniculus</name>
    <name type="common">Rabbit</name>
    <dbReference type="NCBI Taxonomy" id="9986"/>
    <lineage>
        <taxon>Eukaryota</taxon>
        <taxon>Metazoa</taxon>
        <taxon>Chordata</taxon>
        <taxon>Craniata</taxon>
        <taxon>Vertebrata</taxon>
        <taxon>Euteleostomi</taxon>
        <taxon>Mammalia</taxon>
        <taxon>Eutheria</taxon>
        <taxon>Euarchontoglires</taxon>
        <taxon>Glires</taxon>
        <taxon>Lagomorpha</taxon>
        <taxon>Leporidae</taxon>
        <taxon>Oryctolagus</taxon>
    </lineage>
</organism>
<feature type="region of interest" description="Disordered" evidence="1">
    <location>
        <begin position="1"/>
        <end position="38"/>
    </location>
</feature>
<accession>V9GZX0</accession>
<dbReference type="EMBL" id="M13364">
    <property type="protein sequence ID" value="AAA81564.1"/>
    <property type="molecule type" value="mRNA"/>
</dbReference>
<proteinExistence type="evidence at transcript level"/>
<name>V9GZX0_RABIT</name>
<protein>
    <submittedName>
        <fullName evidence="2">Uncharacterized protein</fullName>
    </submittedName>
</protein>
<dbReference type="GO" id="GO:0008233">
    <property type="term" value="F:peptidase activity"/>
    <property type="evidence" value="ECO:0007669"/>
    <property type="project" value="UniProtKB-KW"/>
</dbReference>
<evidence type="ECO:0000256" key="1">
    <source>
        <dbReference type="SAM" id="MobiDB-lite"/>
    </source>
</evidence>
<dbReference type="AlphaFoldDB" id="V9GZX0"/>